<dbReference type="InterPro" id="IPR006171">
    <property type="entry name" value="TOPRIM_dom"/>
</dbReference>
<feature type="site" description="Interaction with DNA" evidence="10">
    <location>
        <position position="175"/>
    </location>
</feature>
<dbReference type="PROSITE" id="PS50880">
    <property type="entry name" value="TOPRIM"/>
    <property type="match status" value="1"/>
</dbReference>
<evidence type="ECO:0000256" key="2">
    <source>
        <dbReference type="ARBA" id="ARBA00009446"/>
    </source>
</evidence>
<comment type="catalytic activity">
    <reaction evidence="1 10">
        <text>ATP-independent breakage of single-stranded DNA, followed by passage and rejoining.</text>
        <dbReference type="EC" id="5.6.2.1"/>
    </reaction>
</comment>
<dbReference type="InterPro" id="IPR003602">
    <property type="entry name" value="Topo_IA_DNA-bd_dom"/>
</dbReference>
<feature type="site" description="Interaction with DNA" evidence="10">
    <location>
        <position position="163"/>
    </location>
</feature>
<dbReference type="InterPro" id="IPR028612">
    <property type="entry name" value="Topoisom_1_IA"/>
</dbReference>
<evidence type="ECO:0000259" key="11">
    <source>
        <dbReference type="PROSITE" id="PS50880"/>
    </source>
</evidence>
<feature type="site" description="Interaction with DNA" evidence="10">
    <location>
        <position position="168"/>
    </location>
</feature>
<evidence type="ECO:0000259" key="12">
    <source>
        <dbReference type="PROSITE" id="PS52039"/>
    </source>
</evidence>
<evidence type="ECO:0000256" key="1">
    <source>
        <dbReference type="ARBA" id="ARBA00000213"/>
    </source>
</evidence>
<evidence type="ECO:0000313" key="14">
    <source>
        <dbReference type="Proteomes" id="UP000177954"/>
    </source>
</evidence>
<dbReference type="HAMAP" id="MF_00952">
    <property type="entry name" value="Topoisom_1_prok"/>
    <property type="match status" value="1"/>
</dbReference>
<dbReference type="Gene3D" id="1.10.460.10">
    <property type="entry name" value="Topoisomerase I, domain 2"/>
    <property type="match status" value="1"/>
</dbReference>
<dbReference type="PRINTS" id="PR00417">
    <property type="entry name" value="PRTPISMRASEI"/>
</dbReference>
<comment type="caution">
    <text evidence="13">The sequence shown here is derived from an EMBL/GenBank/DDBJ whole genome shotgun (WGS) entry which is preliminary data.</text>
</comment>
<feature type="site" description="Interaction with DNA" evidence="10">
    <location>
        <position position="519"/>
    </location>
</feature>
<dbReference type="PANTHER" id="PTHR42785">
    <property type="entry name" value="DNA TOPOISOMERASE, TYPE IA, CORE"/>
    <property type="match status" value="1"/>
</dbReference>
<keyword evidence="9 10" id="KW-0413">Isomerase</keyword>
<dbReference type="InterPro" id="IPR000380">
    <property type="entry name" value="Topo_IA"/>
</dbReference>
<dbReference type="AlphaFoldDB" id="A0A1G2GY45"/>
<name>A0A1G2GY45_9BACT</name>
<dbReference type="InterPro" id="IPR034149">
    <property type="entry name" value="TOPRIM_TopoI"/>
</dbReference>
<organism evidence="13 14">
    <name type="scientific">Candidatus Ryanbacteria bacterium RIFCSPLOWO2_02_FULL_47_14</name>
    <dbReference type="NCBI Taxonomy" id="1802129"/>
    <lineage>
        <taxon>Bacteria</taxon>
        <taxon>Candidatus Ryaniibacteriota</taxon>
    </lineage>
</organism>
<dbReference type="GO" id="GO:0006265">
    <property type="term" value="P:DNA topological change"/>
    <property type="evidence" value="ECO:0007669"/>
    <property type="project" value="UniProtKB-UniRule"/>
</dbReference>
<feature type="site" description="Interaction with DNA" evidence="10">
    <location>
        <position position="55"/>
    </location>
</feature>
<dbReference type="InterPro" id="IPR003601">
    <property type="entry name" value="Topo_IA_2"/>
</dbReference>
<dbReference type="Pfam" id="PF01131">
    <property type="entry name" value="Topoisom_bac"/>
    <property type="match status" value="1"/>
</dbReference>
<evidence type="ECO:0000256" key="5">
    <source>
        <dbReference type="ARBA" id="ARBA00022833"/>
    </source>
</evidence>
<feature type="site" description="Interaction with DNA" evidence="10">
    <location>
        <position position="160"/>
    </location>
</feature>
<feature type="domain" description="Toprim" evidence="11">
    <location>
        <begin position="25"/>
        <end position="135"/>
    </location>
</feature>
<dbReference type="Pfam" id="PF01751">
    <property type="entry name" value="Toprim"/>
    <property type="match status" value="1"/>
</dbReference>
<dbReference type="SUPFAM" id="SSF57783">
    <property type="entry name" value="Zinc beta-ribbon"/>
    <property type="match status" value="1"/>
</dbReference>
<dbReference type="InterPro" id="IPR013826">
    <property type="entry name" value="Topo_IA_cen_sub3"/>
</dbReference>
<comment type="similarity">
    <text evidence="2 10">Belongs to the type IA topoisomerase family.</text>
</comment>
<dbReference type="EMBL" id="MHNZ01000037">
    <property type="protein sequence ID" value="OGZ55136.1"/>
    <property type="molecule type" value="Genomic_DNA"/>
</dbReference>
<accession>A0A1G2GY45</accession>
<dbReference type="InterPro" id="IPR013825">
    <property type="entry name" value="Topo_IA_cen_sub2"/>
</dbReference>
<dbReference type="Proteomes" id="UP000177954">
    <property type="component" value="Unassembled WGS sequence"/>
</dbReference>
<gene>
    <name evidence="10" type="primary">topA</name>
    <name evidence="13" type="ORF">A3J04_02715</name>
</gene>
<feature type="site" description="Interaction with DNA" evidence="10">
    <location>
        <position position="159"/>
    </location>
</feature>
<sequence>MEECIEKYNTKVKMQNKKSKIKNSGTLVIVESPTKARTISRFLNNGFTVESSVGHIRDLPSSSLGIDVENNFEPKYIVPRKKSKVVKELKALAQKSDRIILATDEDREGEAIAWHLAAALGIENPERIVFHEITESAIMEALKSPRVLDTYLIDAQQARRVLDRLVGYKLSPFLWKKVMRGLSAGRVQSVALRIIVEREREREQFQKEEYWTIEATFKPERTFAFTAELFSLDGKQVEKFSIRTAGEAEEIKKRLTGESFAIAKIDKKRIERQPLAPFTTSTLQQDASRKCRFSAKQTMMIAQQLYEGVELAEGPAGLITYMRTDSTNLSAESQHSAHIFLEDSFGKNYSLETPRIYKTKSKGAQEAHEAIRPTDIRRTPELVKKFLDAKQARLYDLIWRRFAASQMPNAILDQTTIDVANDPASPMTASQGGNAVFRATGQTLVFDGFLKVWESKTEEIELPKVIEGETVILEDVTTNQHFTEPPARYSDATLVKTLEKYGIGRPSTYAPTISTILERGYVARDQNRRFHPTEVGTIVNDLLVEHFPEIVDVTFTAHMEEELDEIAAGKMAWQPVIKEFYEPFAKHLEEKYETVEKKDMSEPAGEDCPNCGKPMIIRHGRFGRFIACSGFPECKTTKTLPPKSLGIKCPECNEGELVERKTRQRRLFYGCSRYPDCKYATWKRPSTQDS</sequence>
<dbReference type="EC" id="5.6.2.1" evidence="10"/>
<dbReference type="SMART" id="SM00493">
    <property type="entry name" value="TOPRIM"/>
    <property type="match status" value="1"/>
</dbReference>
<dbReference type="Gene3D" id="3.40.50.140">
    <property type="match status" value="1"/>
</dbReference>
<evidence type="ECO:0000256" key="8">
    <source>
        <dbReference type="ARBA" id="ARBA00023125"/>
    </source>
</evidence>
<dbReference type="STRING" id="1802129.A3J04_02715"/>
<dbReference type="Gene3D" id="2.70.20.10">
    <property type="entry name" value="Topoisomerase I, domain 3"/>
    <property type="match status" value="1"/>
</dbReference>
<dbReference type="CDD" id="cd00186">
    <property type="entry name" value="TOP1Ac"/>
    <property type="match status" value="1"/>
</dbReference>
<protein>
    <recommendedName>
        <fullName evidence="10">DNA topoisomerase 1</fullName>
        <ecNumber evidence="10">5.6.2.1</ecNumber>
    </recommendedName>
    <alternativeName>
        <fullName evidence="10">DNA topoisomerase I</fullName>
    </alternativeName>
</protein>
<evidence type="ECO:0000256" key="7">
    <source>
        <dbReference type="ARBA" id="ARBA00023029"/>
    </source>
</evidence>
<dbReference type="InterPro" id="IPR013498">
    <property type="entry name" value="Topo_IA_Znf"/>
</dbReference>
<dbReference type="SMART" id="SM00437">
    <property type="entry name" value="TOP1Ac"/>
    <property type="match status" value="1"/>
</dbReference>
<comment type="subunit">
    <text evidence="10">Monomer.</text>
</comment>
<dbReference type="GO" id="GO:0003677">
    <property type="term" value="F:DNA binding"/>
    <property type="evidence" value="ECO:0007669"/>
    <property type="project" value="UniProtKB-KW"/>
</dbReference>
<dbReference type="GO" id="GO:0008270">
    <property type="term" value="F:zinc ion binding"/>
    <property type="evidence" value="ECO:0007669"/>
    <property type="project" value="UniProtKB-KW"/>
</dbReference>
<feature type="site" description="Interaction with DNA" evidence="10">
    <location>
        <position position="323"/>
    </location>
</feature>
<dbReference type="GO" id="GO:0003917">
    <property type="term" value="F:DNA topoisomerase type I (single strand cut, ATP-independent) activity"/>
    <property type="evidence" value="ECO:0007669"/>
    <property type="project" value="UniProtKB-UniRule"/>
</dbReference>
<dbReference type="SMART" id="SM00436">
    <property type="entry name" value="TOP1Bc"/>
    <property type="match status" value="1"/>
</dbReference>
<dbReference type="PANTHER" id="PTHR42785:SF1">
    <property type="entry name" value="DNA TOPOISOMERASE"/>
    <property type="match status" value="1"/>
</dbReference>
<evidence type="ECO:0000256" key="9">
    <source>
        <dbReference type="ARBA" id="ARBA00023235"/>
    </source>
</evidence>
<keyword evidence="8 10" id="KW-0238">DNA-binding</keyword>
<evidence type="ECO:0000313" key="13">
    <source>
        <dbReference type="EMBL" id="OGZ55136.1"/>
    </source>
</evidence>
<keyword evidence="4" id="KW-0863">Zinc-finger</keyword>
<keyword evidence="3" id="KW-0479">Metal-binding</keyword>
<evidence type="ECO:0000256" key="3">
    <source>
        <dbReference type="ARBA" id="ARBA00022723"/>
    </source>
</evidence>
<dbReference type="InterPro" id="IPR023405">
    <property type="entry name" value="Topo_IA_core_domain"/>
</dbReference>
<dbReference type="CDD" id="cd03363">
    <property type="entry name" value="TOPRIM_TopoIA_TopoI"/>
    <property type="match status" value="1"/>
</dbReference>
<dbReference type="InterPro" id="IPR023406">
    <property type="entry name" value="Topo_IA_AS"/>
</dbReference>
<reference evidence="13 14" key="1">
    <citation type="journal article" date="2016" name="Nat. Commun.">
        <title>Thousands of microbial genomes shed light on interconnected biogeochemical processes in an aquifer system.</title>
        <authorList>
            <person name="Anantharaman K."/>
            <person name="Brown C.T."/>
            <person name="Hug L.A."/>
            <person name="Sharon I."/>
            <person name="Castelle C.J."/>
            <person name="Probst A.J."/>
            <person name="Thomas B.C."/>
            <person name="Singh A."/>
            <person name="Wilkins M.J."/>
            <person name="Karaoz U."/>
            <person name="Brodie E.L."/>
            <person name="Williams K.H."/>
            <person name="Hubbard S.S."/>
            <person name="Banfield J.F."/>
        </authorList>
    </citation>
    <scope>NUCLEOTIDE SEQUENCE [LARGE SCALE GENOMIC DNA]</scope>
</reference>
<dbReference type="InterPro" id="IPR013497">
    <property type="entry name" value="Topo_IA_cen"/>
</dbReference>
<dbReference type="InterPro" id="IPR013824">
    <property type="entry name" value="Topo_IA_cen_sub1"/>
</dbReference>
<evidence type="ECO:0000256" key="4">
    <source>
        <dbReference type="ARBA" id="ARBA00022771"/>
    </source>
</evidence>
<dbReference type="GO" id="GO:0005694">
    <property type="term" value="C:chromosome"/>
    <property type="evidence" value="ECO:0007669"/>
    <property type="project" value="InterPro"/>
</dbReference>
<feature type="active site" description="O-(5'-phospho-DNA)-tyrosine intermediate" evidence="10">
    <location>
        <position position="321"/>
    </location>
</feature>
<dbReference type="Gene3D" id="3.30.65.10">
    <property type="entry name" value="Bacterial Topoisomerase I, domain 1"/>
    <property type="match status" value="2"/>
</dbReference>
<comment type="function">
    <text evidence="10">Releases the supercoiling and torsional tension of DNA, which is introduced during the DNA replication and transcription, by transiently cleaving and rejoining one strand of the DNA duplex. Introduces a single-strand break via transesterification at a target site in duplex DNA. The scissile phosphodiester is attacked by the catalytic tyrosine of the enzyme, resulting in the formation of a DNA-(5'-phosphotyrosyl)-enzyme intermediate and the expulsion of a 3'-OH DNA strand. The free DNA strand then undergoes passage around the unbroken strand, thus removing DNA supercoils. Finally, in the religation step, the DNA 3'-OH attacks the covalent intermediate to expel the active-site tyrosine and restore the DNA phosphodiester backbone.</text>
</comment>
<dbReference type="NCBIfam" id="TIGR01051">
    <property type="entry name" value="topA_bact"/>
    <property type="match status" value="1"/>
</dbReference>
<keyword evidence="5" id="KW-0862">Zinc</keyword>
<keyword evidence="7 10" id="KW-0799">Topoisomerase</keyword>
<dbReference type="PROSITE" id="PS00396">
    <property type="entry name" value="TOPO_IA_1"/>
    <property type="match status" value="1"/>
</dbReference>
<dbReference type="InterPro" id="IPR005733">
    <property type="entry name" value="TopoI_bac-type"/>
</dbReference>
<evidence type="ECO:0000256" key="10">
    <source>
        <dbReference type="HAMAP-Rule" id="MF_00952"/>
    </source>
</evidence>
<feature type="region of interest" description="Interaction with DNA" evidence="10">
    <location>
        <begin position="183"/>
        <end position="188"/>
    </location>
</feature>
<keyword evidence="6" id="KW-0460">Magnesium</keyword>
<dbReference type="Pfam" id="PF01396">
    <property type="entry name" value="Zn_ribbon_Top1"/>
    <property type="match status" value="2"/>
</dbReference>
<proteinExistence type="inferred from homology"/>
<dbReference type="Gene3D" id="1.10.290.10">
    <property type="entry name" value="Topoisomerase I, domain 4"/>
    <property type="match status" value="1"/>
</dbReference>
<dbReference type="SUPFAM" id="SSF56712">
    <property type="entry name" value="Prokaryotic type I DNA topoisomerase"/>
    <property type="match status" value="1"/>
</dbReference>
<evidence type="ECO:0000256" key="6">
    <source>
        <dbReference type="ARBA" id="ARBA00022842"/>
    </source>
</evidence>
<feature type="domain" description="Topo IA-type catalytic" evidence="12">
    <location>
        <begin position="149"/>
        <end position="588"/>
    </location>
</feature>
<dbReference type="PROSITE" id="PS52039">
    <property type="entry name" value="TOPO_IA_2"/>
    <property type="match status" value="1"/>
</dbReference>